<comment type="caution">
    <text evidence="2">The sequence shown here is derived from an EMBL/GenBank/DDBJ whole genome shotgun (WGS) entry which is preliminary data.</text>
</comment>
<evidence type="ECO:0000313" key="3">
    <source>
        <dbReference type="Proteomes" id="UP000266673"/>
    </source>
</evidence>
<organism evidence="2 3">
    <name type="scientific">Gigaspora rosea</name>
    <dbReference type="NCBI Taxonomy" id="44941"/>
    <lineage>
        <taxon>Eukaryota</taxon>
        <taxon>Fungi</taxon>
        <taxon>Fungi incertae sedis</taxon>
        <taxon>Mucoromycota</taxon>
        <taxon>Glomeromycotina</taxon>
        <taxon>Glomeromycetes</taxon>
        <taxon>Diversisporales</taxon>
        <taxon>Gigasporaceae</taxon>
        <taxon>Gigaspora</taxon>
    </lineage>
</organism>
<protein>
    <submittedName>
        <fullName evidence="2">Uncharacterized protein</fullName>
    </submittedName>
</protein>
<keyword evidence="3" id="KW-1185">Reference proteome</keyword>
<name>A0A397W1L0_9GLOM</name>
<feature type="transmembrane region" description="Helical" evidence="1">
    <location>
        <begin position="71"/>
        <end position="89"/>
    </location>
</feature>
<dbReference type="AlphaFoldDB" id="A0A397W1L0"/>
<feature type="transmembrane region" description="Helical" evidence="1">
    <location>
        <begin position="43"/>
        <end position="65"/>
    </location>
</feature>
<accession>A0A397W1L0</accession>
<dbReference type="EMBL" id="QKWP01000061">
    <property type="protein sequence ID" value="RIB28600.1"/>
    <property type="molecule type" value="Genomic_DNA"/>
</dbReference>
<feature type="transmembrane region" description="Helical" evidence="1">
    <location>
        <begin position="157"/>
        <end position="178"/>
    </location>
</feature>
<keyword evidence="1" id="KW-1133">Transmembrane helix</keyword>
<dbReference type="Proteomes" id="UP000266673">
    <property type="component" value="Unassembled WGS sequence"/>
</dbReference>
<evidence type="ECO:0000313" key="2">
    <source>
        <dbReference type="EMBL" id="RIB28600.1"/>
    </source>
</evidence>
<keyword evidence="1" id="KW-0812">Transmembrane</keyword>
<proteinExistence type="predicted"/>
<feature type="transmembrane region" description="Helical" evidence="1">
    <location>
        <begin position="198"/>
        <end position="225"/>
    </location>
</feature>
<feature type="transmembrane region" description="Helical" evidence="1">
    <location>
        <begin position="246"/>
        <end position="272"/>
    </location>
</feature>
<keyword evidence="1" id="KW-0472">Membrane</keyword>
<dbReference type="OrthoDB" id="2444835at2759"/>
<evidence type="ECO:0000256" key="1">
    <source>
        <dbReference type="SAM" id="Phobius"/>
    </source>
</evidence>
<gene>
    <name evidence="2" type="ORF">C2G38_1437926</name>
</gene>
<sequence length="645" mass="74947">MSTDKLIDADSKKFREKKFILLSLKEEWEKTEKSLARRKNLSLVHVSIASLTIIIGTFLLLMFEYNATNKILIIVTSSVTASGGVLTIIKAVADKASTNNDDVTKMIQALKFDGKEDILKLVEMEKNELKELKMERHENYIKFLNRINFLIGLENKFGIWFAIVMSLFIINLAIFSIFKNASPQNINNPLPSFDRILTVDIIVTGVLWLINILLSNLIEFYELVANFHWGEFDDKKGYMGIGLKGFLFRIFLVTTHIPLSILLAPLSIYYWLMKRIYVLEKEKVYDAYFGEFKTKNDDVTFFGTEMDTKLILVLVCILKFGWKKKFDRENPKEKDWHNICDIGKYLHENDIGNDKIIIYHRLVVILATRFLVIIDDKDIDLIEKSNVDSKFNFKLELDPINFNLKLYHDKNSDVISYEISAITVEIVVDNYIKTVVNKKLAIAMIIAKKIISGEDIDEIKDIDEKKNIDEKEDIDALDEVNDAIDVINALKLIQNVGKNEANKQIEISSEYEKYKTENDDEAMKIVMKIIEKNCAFKQYLTKHNKKLISFRKIYRYDMIAEIINKVVLKRESNIRFKIENIELTKRHKQEIKRLLCGLEHPSIALDLDYSIDNIKNESNNNSIIDSTKNEQNNNSIYHIKNEQNV</sequence>
<reference evidence="2 3" key="1">
    <citation type="submission" date="2018-06" db="EMBL/GenBank/DDBJ databases">
        <title>Comparative genomics reveals the genomic features of Rhizophagus irregularis, R. cerebriforme, R. diaphanum and Gigaspora rosea, and their symbiotic lifestyle signature.</title>
        <authorList>
            <person name="Morin E."/>
            <person name="San Clemente H."/>
            <person name="Chen E.C.H."/>
            <person name="De La Providencia I."/>
            <person name="Hainaut M."/>
            <person name="Kuo A."/>
            <person name="Kohler A."/>
            <person name="Murat C."/>
            <person name="Tang N."/>
            <person name="Roy S."/>
            <person name="Loubradou J."/>
            <person name="Henrissat B."/>
            <person name="Grigoriev I.V."/>
            <person name="Corradi N."/>
            <person name="Roux C."/>
            <person name="Martin F.M."/>
        </authorList>
    </citation>
    <scope>NUCLEOTIDE SEQUENCE [LARGE SCALE GENOMIC DNA]</scope>
    <source>
        <strain evidence="2 3">DAOM 194757</strain>
    </source>
</reference>